<dbReference type="InterPro" id="IPR001356">
    <property type="entry name" value="HD"/>
</dbReference>
<dbReference type="GO" id="GO:0000981">
    <property type="term" value="F:DNA-binding transcription factor activity, RNA polymerase II-specific"/>
    <property type="evidence" value="ECO:0007669"/>
    <property type="project" value="InterPro"/>
</dbReference>
<evidence type="ECO:0000256" key="4">
    <source>
        <dbReference type="ARBA" id="ARBA00023155"/>
    </source>
</evidence>
<dbReference type="GO" id="GO:0005634">
    <property type="term" value="C:nucleus"/>
    <property type="evidence" value="ECO:0007669"/>
    <property type="project" value="UniProtKB-SubCell"/>
</dbReference>
<comment type="similarity">
    <text evidence="2">Belongs to the Caudal homeobox family.</text>
</comment>
<dbReference type="InterPro" id="IPR009057">
    <property type="entry name" value="Homeodomain-like_sf"/>
</dbReference>
<keyword evidence="9" id="KW-1185">Reference proteome</keyword>
<dbReference type="AlphaFoldDB" id="A0A0N5ACM3"/>
<protein>
    <submittedName>
        <fullName evidence="10">Homeobox domain-containing protein</fullName>
    </submittedName>
</protein>
<dbReference type="PANTHER" id="PTHR24332">
    <property type="entry name" value="HOMEOBOX PROTEIN CDX"/>
    <property type="match status" value="1"/>
</dbReference>
<dbReference type="PROSITE" id="PS00027">
    <property type="entry name" value="HOMEOBOX_1"/>
    <property type="match status" value="1"/>
</dbReference>
<keyword evidence="3 6" id="KW-0238">DNA-binding</keyword>
<dbReference type="InterPro" id="IPR047152">
    <property type="entry name" value="Caudal_homeobox"/>
</dbReference>
<accession>A0A0N5ACM3</accession>
<dbReference type="SMART" id="SM00389">
    <property type="entry name" value="HOX"/>
    <property type="match status" value="1"/>
</dbReference>
<evidence type="ECO:0000313" key="10">
    <source>
        <dbReference type="WBParaSite" id="SMUV_0000190101-mRNA-1"/>
    </source>
</evidence>
<feature type="domain" description="Homeobox" evidence="8">
    <location>
        <begin position="123"/>
        <end position="183"/>
    </location>
</feature>
<reference evidence="10" key="1">
    <citation type="submission" date="2017-02" db="UniProtKB">
        <authorList>
            <consortium name="WormBaseParasite"/>
        </authorList>
    </citation>
    <scope>IDENTIFICATION</scope>
</reference>
<keyword evidence="4 6" id="KW-0371">Homeobox</keyword>
<evidence type="ECO:0000256" key="3">
    <source>
        <dbReference type="ARBA" id="ARBA00023125"/>
    </source>
</evidence>
<dbReference type="PROSITE" id="PS50071">
    <property type="entry name" value="HOMEOBOX_2"/>
    <property type="match status" value="1"/>
</dbReference>
<name>A0A0N5ACM3_9BILA</name>
<dbReference type="Proteomes" id="UP000046393">
    <property type="component" value="Unplaced"/>
</dbReference>
<keyword evidence="5 6" id="KW-0539">Nucleus</keyword>
<dbReference type="PANTHER" id="PTHR24332:SF9">
    <property type="entry name" value="HOMEOTIC PROTEIN CAUDAL"/>
    <property type="match status" value="1"/>
</dbReference>
<dbReference type="Pfam" id="PF00046">
    <property type="entry name" value="Homeodomain"/>
    <property type="match status" value="1"/>
</dbReference>
<evidence type="ECO:0000256" key="7">
    <source>
        <dbReference type="RuleBase" id="RU000682"/>
    </source>
</evidence>
<proteinExistence type="inferred from homology"/>
<evidence type="ECO:0000256" key="2">
    <source>
        <dbReference type="ARBA" id="ARBA00010341"/>
    </source>
</evidence>
<comment type="subcellular location">
    <subcellularLocation>
        <location evidence="1 6 7">Nucleus</location>
    </subcellularLocation>
</comment>
<evidence type="ECO:0000256" key="5">
    <source>
        <dbReference type="ARBA" id="ARBA00023242"/>
    </source>
</evidence>
<organism evidence="9 10">
    <name type="scientific">Syphacia muris</name>
    <dbReference type="NCBI Taxonomy" id="451379"/>
    <lineage>
        <taxon>Eukaryota</taxon>
        <taxon>Metazoa</taxon>
        <taxon>Ecdysozoa</taxon>
        <taxon>Nematoda</taxon>
        <taxon>Chromadorea</taxon>
        <taxon>Rhabditida</taxon>
        <taxon>Spirurina</taxon>
        <taxon>Oxyuridomorpha</taxon>
        <taxon>Oxyuroidea</taxon>
        <taxon>Oxyuridae</taxon>
        <taxon>Syphacia</taxon>
    </lineage>
</organism>
<evidence type="ECO:0000256" key="1">
    <source>
        <dbReference type="ARBA" id="ARBA00004123"/>
    </source>
</evidence>
<sequence>MFPSGCFYSPQMQTSNWSNGNEPKAIFDFKYPEEIQWPPRNDCQLSFPSGVTDAYPTDPYPSTSLPISQPFKLDGPYSYSPASFPSAYGSNSTGSFNTTPQFSQFMLFLVDLTNNKNLDVRVRTSDKYRMVYSDYQKLELEKEFLVSQFINAERKTQLSLNLQLTERQIKIWFQNRRAKERRE</sequence>
<evidence type="ECO:0000259" key="8">
    <source>
        <dbReference type="PROSITE" id="PS50071"/>
    </source>
</evidence>
<dbReference type="Gene3D" id="1.10.10.60">
    <property type="entry name" value="Homeodomain-like"/>
    <property type="match status" value="1"/>
</dbReference>
<dbReference type="WBParaSite" id="SMUV_0000190101-mRNA-1">
    <property type="protein sequence ID" value="SMUV_0000190101-mRNA-1"/>
    <property type="gene ID" value="SMUV_0000190101"/>
</dbReference>
<dbReference type="GO" id="GO:0009948">
    <property type="term" value="P:anterior/posterior axis specification"/>
    <property type="evidence" value="ECO:0007669"/>
    <property type="project" value="TreeGrafter"/>
</dbReference>
<evidence type="ECO:0000313" key="9">
    <source>
        <dbReference type="Proteomes" id="UP000046393"/>
    </source>
</evidence>
<dbReference type="GO" id="GO:0000977">
    <property type="term" value="F:RNA polymerase II transcription regulatory region sequence-specific DNA binding"/>
    <property type="evidence" value="ECO:0007669"/>
    <property type="project" value="TreeGrafter"/>
</dbReference>
<dbReference type="GO" id="GO:0030154">
    <property type="term" value="P:cell differentiation"/>
    <property type="evidence" value="ECO:0007669"/>
    <property type="project" value="TreeGrafter"/>
</dbReference>
<dbReference type="SUPFAM" id="SSF46689">
    <property type="entry name" value="Homeodomain-like"/>
    <property type="match status" value="1"/>
</dbReference>
<dbReference type="CDD" id="cd00086">
    <property type="entry name" value="homeodomain"/>
    <property type="match status" value="1"/>
</dbReference>
<dbReference type="InterPro" id="IPR017970">
    <property type="entry name" value="Homeobox_CS"/>
</dbReference>
<evidence type="ECO:0000256" key="6">
    <source>
        <dbReference type="PROSITE-ProRule" id="PRU00108"/>
    </source>
</evidence>
<dbReference type="GO" id="GO:0009887">
    <property type="term" value="P:animal organ morphogenesis"/>
    <property type="evidence" value="ECO:0007669"/>
    <property type="project" value="TreeGrafter"/>
</dbReference>